<gene>
    <name evidence="2" type="ORF">DLD99_12660</name>
    <name evidence="3" type="ORF">E4J90_12605</name>
</gene>
<dbReference type="OrthoDB" id="9771237at2"/>
<protein>
    <submittedName>
        <fullName evidence="2">DUF4880 domain-containing protein</fullName>
    </submittedName>
</protein>
<name>A0A345RPS4_9PSED</name>
<dbReference type="KEGG" id="pke:DLD99_12660"/>
<organism evidence="2 4">
    <name type="scientific">Pseudomonas kribbensis</name>
    <dbReference type="NCBI Taxonomy" id="1628086"/>
    <lineage>
        <taxon>Bacteria</taxon>
        <taxon>Pseudomonadati</taxon>
        <taxon>Pseudomonadota</taxon>
        <taxon>Gammaproteobacteria</taxon>
        <taxon>Pseudomonadales</taxon>
        <taxon>Pseudomonadaceae</taxon>
        <taxon>Pseudomonas</taxon>
    </lineage>
</organism>
<accession>A0A345RPS4</accession>
<proteinExistence type="predicted"/>
<dbReference type="InterPro" id="IPR032623">
    <property type="entry name" value="FecR_N"/>
</dbReference>
<evidence type="ECO:0000313" key="4">
    <source>
        <dbReference type="Proteomes" id="UP000253720"/>
    </source>
</evidence>
<dbReference type="EMBL" id="CP029608">
    <property type="protein sequence ID" value="AXI61290.1"/>
    <property type="molecule type" value="Genomic_DNA"/>
</dbReference>
<feature type="domain" description="FecR N-terminal" evidence="1">
    <location>
        <begin position="16"/>
        <end position="54"/>
    </location>
</feature>
<reference evidence="3 5" key="2">
    <citation type="submission" date="2019-03" db="EMBL/GenBank/DDBJ databases">
        <title>Draft genome sequence of humic substances-degrading Pseudomonas kribbensis CHA-19 from forest soil.</title>
        <authorList>
            <person name="Kim D."/>
        </authorList>
    </citation>
    <scope>NUCLEOTIDE SEQUENCE [LARGE SCALE GENOMIC DNA]</scope>
    <source>
        <strain evidence="3 5">CHA-19</strain>
    </source>
</reference>
<dbReference type="AlphaFoldDB" id="A0A345RPS4"/>
<keyword evidence="4" id="KW-1185">Reference proteome</keyword>
<sequence>MNLQSPQDADDEILNQAAHWCLRLQDETCTPDERQAFQQWIQSSPRHAFEYAKMLEVWELSDQLPDEHDKSKKRKATTLPCSFEEFQRNLAQRN</sequence>
<evidence type="ECO:0000313" key="3">
    <source>
        <dbReference type="EMBL" id="TFH80302.1"/>
    </source>
</evidence>
<dbReference type="Proteomes" id="UP000253720">
    <property type="component" value="Chromosome"/>
</dbReference>
<evidence type="ECO:0000259" key="1">
    <source>
        <dbReference type="Pfam" id="PF16220"/>
    </source>
</evidence>
<dbReference type="Proteomes" id="UP000297555">
    <property type="component" value="Unassembled WGS sequence"/>
</dbReference>
<dbReference type="Pfam" id="PF16220">
    <property type="entry name" value="DUF4880"/>
    <property type="match status" value="1"/>
</dbReference>
<dbReference type="EMBL" id="SPDQ01000014">
    <property type="protein sequence ID" value="TFH80302.1"/>
    <property type="molecule type" value="Genomic_DNA"/>
</dbReference>
<evidence type="ECO:0000313" key="2">
    <source>
        <dbReference type="EMBL" id="AXI61290.1"/>
    </source>
</evidence>
<evidence type="ECO:0000313" key="5">
    <source>
        <dbReference type="Proteomes" id="UP000297555"/>
    </source>
</evidence>
<dbReference type="RefSeq" id="WP_085708409.1">
    <property type="nucleotide sequence ID" value="NZ_CP029608.1"/>
</dbReference>
<reference evidence="2 4" key="1">
    <citation type="submission" date="2018-05" db="EMBL/GenBank/DDBJ databases">
        <title>Complete genome sequence of Pseudomonas kribbensis 46-2(T).</title>
        <authorList>
            <person name="Jeong H."/>
            <person name="Lee S.-G."/>
            <person name="Rha E."/>
            <person name="Kim H."/>
        </authorList>
    </citation>
    <scope>NUCLEOTIDE SEQUENCE [LARGE SCALE GENOMIC DNA]</scope>
    <source>
        <strain evidence="2 4">46-2</strain>
    </source>
</reference>